<evidence type="ECO:0000256" key="2">
    <source>
        <dbReference type="ARBA" id="ARBA00022443"/>
    </source>
</evidence>
<evidence type="ECO:0000313" key="16">
    <source>
        <dbReference type="Ensembl" id="ENSAPLP00000009627.2"/>
    </source>
</evidence>
<keyword evidence="17" id="KW-1185">Reference proteome</keyword>
<keyword evidence="7 10" id="KW-0727">SH2 domain</keyword>
<evidence type="ECO:0000256" key="4">
    <source>
        <dbReference type="ARBA" id="ARBA00022741"/>
    </source>
</evidence>
<dbReference type="SUPFAM" id="SSF50044">
    <property type="entry name" value="SH3-domain"/>
    <property type="match status" value="1"/>
</dbReference>
<organism evidence="16 17">
    <name type="scientific">Anas platyrhynchos platyrhynchos</name>
    <name type="common">Northern mallard</name>
    <dbReference type="NCBI Taxonomy" id="8840"/>
    <lineage>
        <taxon>Eukaryota</taxon>
        <taxon>Metazoa</taxon>
        <taxon>Chordata</taxon>
        <taxon>Craniata</taxon>
        <taxon>Vertebrata</taxon>
        <taxon>Euteleostomi</taxon>
        <taxon>Archelosauria</taxon>
        <taxon>Archosauria</taxon>
        <taxon>Dinosauria</taxon>
        <taxon>Saurischia</taxon>
        <taxon>Theropoda</taxon>
        <taxon>Coelurosauria</taxon>
        <taxon>Aves</taxon>
        <taxon>Neognathae</taxon>
        <taxon>Galloanserae</taxon>
        <taxon>Anseriformes</taxon>
        <taxon>Anatidae</taxon>
        <taxon>Anatinae</taxon>
        <taxon>Anas</taxon>
    </lineage>
</organism>
<name>U3IQV4_ANAPP</name>
<dbReference type="SUPFAM" id="SSF55550">
    <property type="entry name" value="SH2 domain"/>
    <property type="match status" value="1"/>
</dbReference>
<dbReference type="GO" id="GO:0045824">
    <property type="term" value="P:negative regulation of innate immune response"/>
    <property type="evidence" value="ECO:0007669"/>
    <property type="project" value="Ensembl"/>
</dbReference>
<evidence type="ECO:0000256" key="10">
    <source>
        <dbReference type="PROSITE-ProRule" id="PRU00191"/>
    </source>
</evidence>
<evidence type="ECO:0000313" key="17">
    <source>
        <dbReference type="Proteomes" id="UP000016666"/>
    </source>
</evidence>
<evidence type="ECO:0000256" key="3">
    <source>
        <dbReference type="ARBA" id="ARBA00022679"/>
    </source>
</evidence>
<keyword evidence="4 12" id="KW-0547">Nucleotide-binding</keyword>
<dbReference type="InterPro" id="IPR000719">
    <property type="entry name" value="Prot_kinase_dom"/>
</dbReference>
<dbReference type="InterPro" id="IPR001245">
    <property type="entry name" value="Ser-Thr/Tyr_kinase_cat_dom"/>
</dbReference>
<dbReference type="SMART" id="SM00219">
    <property type="entry name" value="TyrKc"/>
    <property type="match status" value="1"/>
</dbReference>
<keyword evidence="5" id="KW-0418">Kinase</keyword>
<dbReference type="PROSITE" id="PS50011">
    <property type="entry name" value="PROTEIN_KINASE_DOM"/>
    <property type="match status" value="1"/>
</dbReference>
<protein>
    <recommendedName>
        <fullName evidence="1">non-specific protein-tyrosine kinase</fullName>
        <ecNumber evidence="1">2.7.10.2</ecNumber>
    </recommendedName>
</protein>
<dbReference type="InterPro" id="IPR020635">
    <property type="entry name" value="Tyr_kinase_cat_dom"/>
</dbReference>
<reference evidence="16 17" key="1">
    <citation type="submission" date="2017-10" db="EMBL/GenBank/DDBJ databases">
        <title>A new Pekin duck reference genome.</title>
        <authorList>
            <person name="Hou Z.-C."/>
            <person name="Zhou Z.-K."/>
            <person name="Zhu F."/>
            <person name="Hou S.-S."/>
        </authorList>
    </citation>
    <scope>NUCLEOTIDE SEQUENCE [LARGE SCALE GENOMIC DNA]</scope>
</reference>
<dbReference type="InterPro" id="IPR036028">
    <property type="entry name" value="SH3-like_dom_sf"/>
</dbReference>
<evidence type="ECO:0000256" key="6">
    <source>
        <dbReference type="ARBA" id="ARBA00022840"/>
    </source>
</evidence>
<dbReference type="Proteomes" id="UP000016666">
    <property type="component" value="Chromosome 3"/>
</dbReference>
<reference evidence="16" key="3">
    <citation type="submission" date="2025-09" db="UniProtKB">
        <authorList>
            <consortium name="Ensembl"/>
        </authorList>
    </citation>
    <scope>IDENTIFICATION</scope>
</reference>
<dbReference type="FunFam" id="3.30.200.20:FF:000037">
    <property type="entry name" value="Tyrosine-protein kinase"/>
    <property type="match status" value="1"/>
</dbReference>
<dbReference type="PROSITE" id="PS00107">
    <property type="entry name" value="PROTEIN_KINASE_ATP"/>
    <property type="match status" value="1"/>
</dbReference>
<dbReference type="SUPFAM" id="SSF56112">
    <property type="entry name" value="Protein kinase-like (PK-like)"/>
    <property type="match status" value="1"/>
</dbReference>
<keyword evidence="8" id="KW-0829">Tyrosine-protein kinase</keyword>
<dbReference type="InterPro" id="IPR000980">
    <property type="entry name" value="SH2"/>
</dbReference>
<dbReference type="PROSITE" id="PS00109">
    <property type="entry name" value="PROTEIN_KINASE_TYR"/>
    <property type="match status" value="1"/>
</dbReference>
<dbReference type="EC" id="2.7.10.2" evidence="1"/>
<proteinExistence type="predicted"/>
<dbReference type="InterPro" id="IPR011009">
    <property type="entry name" value="Kinase-like_dom_sf"/>
</dbReference>
<dbReference type="Gene3D" id="1.10.510.10">
    <property type="entry name" value="Transferase(Phosphotransferase) domain 1"/>
    <property type="match status" value="1"/>
</dbReference>
<keyword evidence="2 11" id="KW-0728">SH3 domain</keyword>
<feature type="domain" description="SH3" evidence="14">
    <location>
        <begin position="61"/>
        <end position="130"/>
    </location>
</feature>
<evidence type="ECO:0000256" key="9">
    <source>
        <dbReference type="ARBA" id="ARBA00051245"/>
    </source>
</evidence>
<dbReference type="Pfam" id="PF00018">
    <property type="entry name" value="SH3_1"/>
    <property type="match status" value="1"/>
</dbReference>
<dbReference type="PROSITE" id="PS50001">
    <property type="entry name" value="SH2"/>
    <property type="match status" value="1"/>
</dbReference>
<dbReference type="AlphaFoldDB" id="U3IQV4"/>
<dbReference type="Pfam" id="PF07714">
    <property type="entry name" value="PK_Tyr_Ser-Thr"/>
    <property type="match status" value="1"/>
</dbReference>
<dbReference type="InterPro" id="IPR050198">
    <property type="entry name" value="Non-receptor_tyrosine_kinases"/>
</dbReference>
<dbReference type="HOGENOM" id="CLU_000288_7_2_1"/>
<evidence type="ECO:0000256" key="11">
    <source>
        <dbReference type="PROSITE-ProRule" id="PRU00192"/>
    </source>
</evidence>
<dbReference type="GO" id="GO:0000122">
    <property type="term" value="P:negative regulation of transcription by RNA polymerase II"/>
    <property type="evidence" value="ECO:0007669"/>
    <property type="project" value="Ensembl"/>
</dbReference>
<dbReference type="PANTHER" id="PTHR24418">
    <property type="entry name" value="TYROSINE-PROTEIN KINASE"/>
    <property type="match status" value="1"/>
</dbReference>
<evidence type="ECO:0000256" key="8">
    <source>
        <dbReference type="ARBA" id="ARBA00023137"/>
    </source>
</evidence>
<dbReference type="GO" id="GO:0002753">
    <property type="term" value="P:cytoplasmic pattern recognition receptor signaling pathway"/>
    <property type="evidence" value="ECO:0007669"/>
    <property type="project" value="Ensembl"/>
</dbReference>
<dbReference type="FunFam" id="2.30.30.40:FF:000217">
    <property type="entry name" value="Tyrosine-protein kinase"/>
    <property type="match status" value="1"/>
</dbReference>
<feature type="domain" description="SH2" evidence="13">
    <location>
        <begin position="133"/>
        <end position="225"/>
    </location>
</feature>
<dbReference type="InterPro" id="IPR017441">
    <property type="entry name" value="Protein_kinase_ATP_BS"/>
</dbReference>
<dbReference type="Gene3D" id="2.30.30.40">
    <property type="entry name" value="SH3 Domains"/>
    <property type="match status" value="1"/>
</dbReference>
<evidence type="ECO:0000256" key="1">
    <source>
        <dbReference type="ARBA" id="ARBA00011903"/>
    </source>
</evidence>
<evidence type="ECO:0000256" key="12">
    <source>
        <dbReference type="PROSITE-ProRule" id="PRU10141"/>
    </source>
</evidence>
<dbReference type="GeneTree" id="ENSGT00940000156987"/>
<dbReference type="STRING" id="8840.ENSAPLP00000009627"/>
<dbReference type="PRINTS" id="PR00109">
    <property type="entry name" value="TYRKINASE"/>
</dbReference>
<keyword evidence="3" id="KW-0808">Transferase</keyword>
<comment type="catalytic activity">
    <reaction evidence="9">
        <text>L-tyrosyl-[protein] + ATP = O-phospho-L-tyrosyl-[protein] + ADP + H(+)</text>
        <dbReference type="Rhea" id="RHEA:10596"/>
        <dbReference type="Rhea" id="RHEA-COMP:10136"/>
        <dbReference type="Rhea" id="RHEA-COMP:20101"/>
        <dbReference type="ChEBI" id="CHEBI:15378"/>
        <dbReference type="ChEBI" id="CHEBI:30616"/>
        <dbReference type="ChEBI" id="CHEBI:46858"/>
        <dbReference type="ChEBI" id="CHEBI:61978"/>
        <dbReference type="ChEBI" id="CHEBI:456216"/>
        <dbReference type="EC" id="2.7.10.2"/>
    </reaction>
</comment>
<reference evidence="16" key="2">
    <citation type="submission" date="2025-08" db="UniProtKB">
        <authorList>
            <consortium name="Ensembl"/>
        </authorList>
    </citation>
    <scope>IDENTIFICATION</scope>
</reference>
<dbReference type="GO" id="GO:0005524">
    <property type="term" value="F:ATP binding"/>
    <property type="evidence" value="ECO:0007669"/>
    <property type="project" value="UniProtKB-UniRule"/>
</dbReference>
<dbReference type="InterPro" id="IPR008266">
    <property type="entry name" value="Tyr_kinase_AS"/>
</dbReference>
<feature type="binding site" evidence="12">
    <location>
        <position position="264"/>
    </location>
    <ligand>
        <name>ATP</name>
        <dbReference type="ChEBI" id="CHEBI:30616"/>
    </ligand>
</feature>
<evidence type="ECO:0000256" key="7">
    <source>
        <dbReference type="ARBA" id="ARBA00022999"/>
    </source>
</evidence>
<sequence>MAICKLQKQNGCVKEHEKEDKIGQTFPNLAVILTDNQRNEEAKESEKKSKPLPPLPGQHLVNICNFVALFSYEARTEEDLSFQAGEKLEVLDASHEGWWYARLLLPPGSVSPGRKLQGYIPANYIAADQNISWKYNKTQRKQSRRFLESVEDSFLMQLVSEPTRGVLDGAFVKHYRIRSLDKEGFFLSRQKVFKTMNEFVCYYSTNSDGLCVVQIPNTFDLTYKTVDQWEIDRNSLVFVKKLGSGQFGEVWEGLWNNTIPVAIKTLRPGSMDPEDFLREAQIMKNLRHPKLIQLYAVCTLEDPIYIITELMKYGSLLEYLQKDAGYKILLKQQVDMAAQVASGMAYLETQNYIHRDLAARNVLVGEHNVYKVADFGLARVENGNICETRPETKLPVKWTAPEAIRHKIFSIKSDVWSFGILLFEILTYGKTPYAGLTGQQVIQMLDTGYRLPKPRCCPQSIYEMMRKCWSQEASERPTFQDLCWQLESFIENDISANNCDNAK</sequence>
<dbReference type="FunFam" id="1.10.510.10:FF:000318">
    <property type="entry name" value="Tyrosine-protein kinase"/>
    <property type="match status" value="1"/>
</dbReference>
<dbReference type="GO" id="GO:0005654">
    <property type="term" value="C:nucleoplasm"/>
    <property type="evidence" value="ECO:0007669"/>
    <property type="project" value="Ensembl"/>
</dbReference>
<dbReference type="PROSITE" id="PS50002">
    <property type="entry name" value="SH3"/>
    <property type="match status" value="1"/>
</dbReference>
<keyword evidence="6 12" id="KW-0067">ATP-binding</keyword>
<evidence type="ECO:0000259" key="15">
    <source>
        <dbReference type="PROSITE" id="PS50011"/>
    </source>
</evidence>
<dbReference type="OMA" id="SSHEGWW"/>
<evidence type="ECO:0000259" key="13">
    <source>
        <dbReference type="PROSITE" id="PS50001"/>
    </source>
</evidence>
<gene>
    <name evidence="16" type="primary">FRK</name>
</gene>
<dbReference type="GO" id="GO:0004715">
    <property type="term" value="F:non-membrane spanning protein tyrosine kinase activity"/>
    <property type="evidence" value="ECO:0007669"/>
    <property type="project" value="UniProtKB-EC"/>
</dbReference>
<feature type="domain" description="Protein kinase" evidence="15">
    <location>
        <begin position="236"/>
        <end position="490"/>
    </location>
</feature>
<evidence type="ECO:0000256" key="5">
    <source>
        <dbReference type="ARBA" id="ARBA00022777"/>
    </source>
</evidence>
<dbReference type="CDD" id="cd11845">
    <property type="entry name" value="SH3_Src_like"/>
    <property type="match status" value="1"/>
</dbReference>
<accession>U3IQV4</accession>
<dbReference type="InterPro" id="IPR036860">
    <property type="entry name" value="SH2_dom_sf"/>
</dbReference>
<dbReference type="Ensembl" id="ENSAPLT00000010323.2">
    <property type="protein sequence ID" value="ENSAPLP00000009627.2"/>
    <property type="gene ID" value="ENSAPLG00000009906.2"/>
</dbReference>
<dbReference type="InterPro" id="IPR001452">
    <property type="entry name" value="SH3_domain"/>
</dbReference>
<dbReference type="GO" id="GO:0005829">
    <property type="term" value="C:cytosol"/>
    <property type="evidence" value="ECO:0007669"/>
    <property type="project" value="Ensembl"/>
</dbReference>
<dbReference type="PRINTS" id="PR00452">
    <property type="entry name" value="SH3DOMAIN"/>
</dbReference>
<dbReference type="Gene3D" id="3.30.505.10">
    <property type="entry name" value="SH2 domain"/>
    <property type="match status" value="1"/>
</dbReference>
<dbReference type="Gene3D" id="3.30.200.20">
    <property type="entry name" value="Phosphorylase Kinase, domain 1"/>
    <property type="match status" value="1"/>
</dbReference>
<evidence type="ECO:0000259" key="14">
    <source>
        <dbReference type="PROSITE" id="PS50002"/>
    </source>
</evidence>
<dbReference type="SMART" id="SM00326">
    <property type="entry name" value="SH3"/>
    <property type="match status" value="1"/>
</dbReference>